<gene>
    <name evidence="3" type="ORF">BJ981_004325</name>
</gene>
<name>A0A7W9DRK0_9ACTN</name>
<dbReference type="InterPro" id="IPR009078">
    <property type="entry name" value="Ferritin-like_SF"/>
</dbReference>
<feature type="domain" description="DUF4439" evidence="2">
    <location>
        <begin position="12"/>
        <end position="141"/>
    </location>
</feature>
<comment type="caution">
    <text evidence="3">The sequence shown here is derived from an EMBL/GenBank/DDBJ whole genome shotgun (WGS) entry which is preliminary data.</text>
</comment>
<dbReference type="Proteomes" id="UP000588112">
    <property type="component" value="Unassembled WGS sequence"/>
</dbReference>
<dbReference type="EMBL" id="JACHBR010000001">
    <property type="protein sequence ID" value="MBB5628626.1"/>
    <property type="molecule type" value="Genomic_DNA"/>
</dbReference>
<dbReference type="Gene3D" id="1.20.1260.10">
    <property type="match status" value="1"/>
</dbReference>
<dbReference type="InterPro" id="IPR012347">
    <property type="entry name" value="Ferritin-like"/>
</dbReference>
<organism evidence="3 4">
    <name type="scientific">Sphaerisporangium krabiense</name>
    <dbReference type="NCBI Taxonomy" id="763782"/>
    <lineage>
        <taxon>Bacteria</taxon>
        <taxon>Bacillati</taxon>
        <taxon>Actinomycetota</taxon>
        <taxon>Actinomycetes</taxon>
        <taxon>Streptosporangiales</taxon>
        <taxon>Streptosporangiaceae</taxon>
        <taxon>Sphaerisporangium</taxon>
    </lineage>
</organism>
<dbReference type="AlphaFoldDB" id="A0A7W9DRK0"/>
<feature type="compositionally biased region" description="Pro residues" evidence="1">
    <location>
        <begin position="149"/>
        <end position="166"/>
    </location>
</feature>
<feature type="region of interest" description="Disordered" evidence="1">
    <location>
        <begin position="146"/>
        <end position="166"/>
    </location>
</feature>
<evidence type="ECO:0000259" key="2">
    <source>
        <dbReference type="Pfam" id="PF14530"/>
    </source>
</evidence>
<proteinExistence type="predicted"/>
<accession>A0A7W9DRK0</accession>
<dbReference type="SUPFAM" id="SSF47240">
    <property type="entry name" value="Ferritin-like"/>
    <property type="match status" value="1"/>
</dbReference>
<reference evidence="3 4" key="1">
    <citation type="submission" date="2020-08" db="EMBL/GenBank/DDBJ databases">
        <title>Sequencing the genomes of 1000 actinobacteria strains.</title>
        <authorList>
            <person name="Klenk H.-P."/>
        </authorList>
    </citation>
    <scope>NUCLEOTIDE SEQUENCE [LARGE SCALE GENOMIC DNA]</scope>
    <source>
        <strain evidence="3 4">DSM 45790</strain>
    </source>
</reference>
<dbReference type="Pfam" id="PF14530">
    <property type="entry name" value="DUF4439"/>
    <property type="match status" value="1"/>
</dbReference>
<evidence type="ECO:0000256" key="1">
    <source>
        <dbReference type="SAM" id="MobiDB-lite"/>
    </source>
</evidence>
<dbReference type="RefSeq" id="WP_184613170.1">
    <property type="nucleotide sequence ID" value="NZ_BOOS01000004.1"/>
</dbReference>
<dbReference type="CDD" id="cd00657">
    <property type="entry name" value="Ferritin_like"/>
    <property type="match status" value="1"/>
</dbReference>
<keyword evidence="4" id="KW-1185">Reference proteome</keyword>
<dbReference type="InterPro" id="IPR029447">
    <property type="entry name" value="DUF4439"/>
</dbReference>
<sequence length="166" mass="17057">MIAPQGPAALHALNKALDAEHAAVYAYGVAGARLSGGQRSSARDGFNAHRARRDQLRGLITARGGTPSESGAAYALPFPVNAAADAVRLAAFVEERVTAAYLELAAVEDTALRKLAALAMQECAVRGYGWSPLIADLPGWPAPAAATPVPTPAPTQPLMPPPVSLG</sequence>
<evidence type="ECO:0000313" key="4">
    <source>
        <dbReference type="Proteomes" id="UP000588112"/>
    </source>
</evidence>
<protein>
    <recommendedName>
        <fullName evidence="2">DUF4439 domain-containing protein</fullName>
    </recommendedName>
</protein>
<evidence type="ECO:0000313" key="3">
    <source>
        <dbReference type="EMBL" id="MBB5628626.1"/>
    </source>
</evidence>